<keyword evidence="3" id="KW-1185">Reference proteome</keyword>
<dbReference type="EMBL" id="CAMPGE010004431">
    <property type="protein sequence ID" value="CAI2363277.1"/>
    <property type="molecule type" value="Genomic_DNA"/>
</dbReference>
<accession>A0AAD1U9Q1</accession>
<name>A0AAD1U9Q1_EUPCR</name>
<evidence type="ECO:0000256" key="1">
    <source>
        <dbReference type="SAM" id="MobiDB-lite"/>
    </source>
</evidence>
<evidence type="ECO:0000313" key="3">
    <source>
        <dbReference type="Proteomes" id="UP001295684"/>
    </source>
</evidence>
<organism evidence="2 3">
    <name type="scientific">Euplotes crassus</name>
    <dbReference type="NCBI Taxonomy" id="5936"/>
    <lineage>
        <taxon>Eukaryota</taxon>
        <taxon>Sar</taxon>
        <taxon>Alveolata</taxon>
        <taxon>Ciliophora</taxon>
        <taxon>Intramacronucleata</taxon>
        <taxon>Spirotrichea</taxon>
        <taxon>Hypotrichia</taxon>
        <taxon>Euplotida</taxon>
        <taxon>Euplotidae</taxon>
        <taxon>Moneuplotes</taxon>
    </lineage>
</organism>
<proteinExistence type="predicted"/>
<dbReference type="AlphaFoldDB" id="A0AAD1U9Q1"/>
<gene>
    <name evidence="2" type="ORF">ECRASSUSDP1_LOCUS4607</name>
</gene>
<sequence>MVNMTILSPKFKGGFTNTKQALGKRREKDLKIKFNNLKNNLIGQKLPKITLGIGKFQKKREKIVTRRVKPLSFKKDLLNNYKIINQKKLSSPTKALSPLQANSPPRARRGRNRKMVLSSREGDVFTFPKEKRVFSQEKREEFPAMLSQEEISKCEMIHQKMMTRVEQQIASAKETRFRFLSPGKLVDKLKRSTDRSLIMSFEREIKTPQILKVAQSTTLQNPLNESYNNEATSTVSSNDEQDCIIPKKMEKKNISLRNRRNIMTNQFFRSL</sequence>
<feature type="compositionally biased region" description="Polar residues" evidence="1">
    <location>
        <begin position="92"/>
        <end position="103"/>
    </location>
</feature>
<dbReference type="Proteomes" id="UP001295684">
    <property type="component" value="Unassembled WGS sequence"/>
</dbReference>
<evidence type="ECO:0000313" key="2">
    <source>
        <dbReference type="EMBL" id="CAI2363277.1"/>
    </source>
</evidence>
<comment type="caution">
    <text evidence="2">The sequence shown here is derived from an EMBL/GenBank/DDBJ whole genome shotgun (WGS) entry which is preliminary data.</text>
</comment>
<feature type="region of interest" description="Disordered" evidence="1">
    <location>
        <begin position="92"/>
        <end position="114"/>
    </location>
</feature>
<reference evidence="2" key="1">
    <citation type="submission" date="2023-07" db="EMBL/GenBank/DDBJ databases">
        <authorList>
            <consortium name="AG Swart"/>
            <person name="Singh M."/>
            <person name="Singh A."/>
            <person name="Seah K."/>
            <person name="Emmerich C."/>
        </authorList>
    </citation>
    <scope>NUCLEOTIDE SEQUENCE</scope>
    <source>
        <strain evidence="2">DP1</strain>
    </source>
</reference>
<protein>
    <submittedName>
        <fullName evidence="2">Uncharacterized protein</fullName>
    </submittedName>
</protein>